<dbReference type="Pfam" id="PF02826">
    <property type="entry name" value="2-Hacid_dh_C"/>
    <property type="match status" value="1"/>
</dbReference>
<dbReference type="PANTHER" id="PTHR10996:SF277">
    <property type="entry name" value="GLYOXYLATE REDUCTASE_HYDROXYPYRUVATE REDUCTASE"/>
    <property type="match status" value="1"/>
</dbReference>
<dbReference type="GO" id="GO:0005829">
    <property type="term" value="C:cytosol"/>
    <property type="evidence" value="ECO:0007669"/>
    <property type="project" value="TreeGrafter"/>
</dbReference>
<dbReference type="EMBL" id="PZQS01000002">
    <property type="protein sequence ID" value="PVD35417.1"/>
    <property type="molecule type" value="Genomic_DNA"/>
</dbReference>
<sequence>MSSVESTSPPTNYNFLFDCIINSSTSDKSDTNNVFHTDEVDDEAVDNFLLRGRPRSRSLYSSPRPLVYITRRVPQHGLDVLLPHCNISQWDSEESVPRGELLQSVQGVHGILCMPSDVIDAEVLDQAGSTLRAVATLSATTDHIDKEECARRNIKVLSCPPPDLSAQADLTVALILLTLRNAAEGLHIDNLTHDTTCDLFSLTQGKPVDVTSAWWSNLIQFKTFGVYGFTSLGISVAKRLRQLGANDVIIADHCADSAGTATSTEEENNRFLARSDVICVCDAHATAQSEAVFDEDAFQKMKTGAIVVNSDGGHALNYMALYQALRDGRICAAGLNTCNQMSVPFKYPLQGLRNCVFMPQTQESGYDLRHKLSVMMATNLLKVLKETE</sequence>
<name>A0A2T7PPW6_POMCA</name>
<dbReference type="AlphaFoldDB" id="A0A2T7PPW6"/>
<dbReference type="PANTHER" id="PTHR10996">
    <property type="entry name" value="2-HYDROXYACID DEHYDROGENASE-RELATED"/>
    <property type="match status" value="1"/>
</dbReference>
<protein>
    <recommendedName>
        <fullName evidence="2">D-isomer specific 2-hydroxyacid dehydrogenase NAD-binding domain-containing protein</fullName>
    </recommendedName>
</protein>
<dbReference type="Proteomes" id="UP000245119">
    <property type="component" value="Linkage Group LG2"/>
</dbReference>
<dbReference type="SUPFAM" id="SSF51735">
    <property type="entry name" value="NAD(P)-binding Rossmann-fold domains"/>
    <property type="match status" value="1"/>
</dbReference>
<keyword evidence="1" id="KW-0560">Oxidoreductase</keyword>
<evidence type="ECO:0000313" key="3">
    <source>
        <dbReference type="EMBL" id="PVD35417.1"/>
    </source>
</evidence>
<comment type="caution">
    <text evidence="3">The sequence shown here is derived from an EMBL/GenBank/DDBJ whole genome shotgun (WGS) entry which is preliminary data.</text>
</comment>
<dbReference type="GO" id="GO:0051287">
    <property type="term" value="F:NAD binding"/>
    <property type="evidence" value="ECO:0007669"/>
    <property type="project" value="InterPro"/>
</dbReference>
<evidence type="ECO:0000313" key="4">
    <source>
        <dbReference type="Proteomes" id="UP000245119"/>
    </source>
</evidence>
<dbReference type="InterPro" id="IPR050223">
    <property type="entry name" value="D-isomer_2-hydroxyacid_DH"/>
</dbReference>
<organism evidence="3 4">
    <name type="scientific">Pomacea canaliculata</name>
    <name type="common">Golden apple snail</name>
    <dbReference type="NCBI Taxonomy" id="400727"/>
    <lineage>
        <taxon>Eukaryota</taxon>
        <taxon>Metazoa</taxon>
        <taxon>Spiralia</taxon>
        <taxon>Lophotrochozoa</taxon>
        <taxon>Mollusca</taxon>
        <taxon>Gastropoda</taxon>
        <taxon>Caenogastropoda</taxon>
        <taxon>Architaenioglossa</taxon>
        <taxon>Ampullarioidea</taxon>
        <taxon>Ampullariidae</taxon>
        <taxon>Pomacea</taxon>
    </lineage>
</organism>
<dbReference type="GO" id="GO:0008465">
    <property type="term" value="F:hydroxypyruvate reductase (NADH) activity"/>
    <property type="evidence" value="ECO:0007669"/>
    <property type="project" value="TreeGrafter"/>
</dbReference>
<accession>A0A2T7PPW6</accession>
<gene>
    <name evidence="3" type="ORF">C0Q70_02379</name>
</gene>
<feature type="domain" description="D-isomer specific 2-hydroxyacid dehydrogenase NAD-binding" evidence="2">
    <location>
        <begin position="218"/>
        <end position="359"/>
    </location>
</feature>
<evidence type="ECO:0000259" key="2">
    <source>
        <dbReference type="Pfam" id="PF02826"/>
    </source>
</evidence>
<proteinExistence type="predicted"/>
<dbReference type="Gene3D" id="3.40.50.720">
    <property type="entry name" value="NAD(P)-binding Rossmann-like Domain"/>
    <property type="match status" value="2"/>
</dbReference>
<dbReference type="InterPro" id="IPR036291">
    <property type="entry name" value="NAD(P)-bd_dom_sf"/>
</dbReference>
<evidence type="ECO:0000256" key="1">
    <source>
        <dbReference type="ARBA" id="ARBA00023002"/>
    </source>
</evidence>
<dbReference type="GO" id="GO:0030267">
    <property type="term" value="F:glyoxylate reductase (NADPH) activity"/>
    <property type="evidence" value="ECO:0007669"/>
    <property type="project" value="TreeGrafter"/>
</dbReference>
<keyword evidence="4" id="KW-1185">Reference proteome</keyword>
<dbReference type="OrthoDB" id="298012at2759"/>
<dbReference type="InterPro" id="IPR006140">
    <property type="entry name" value="D-isomer_DH_NAD-bd"/>
</dbReference>
<dbReference type="SUPFAM" id="SSF52283">
    <property type="entry name" value="Formate/glycerate dehydrogenase catalytic domain-like"/>
    <property type="match status" value="1"/>
</dbReference>
<reference evidence="3 4" key="1">
    <citation type="submission" date="2018-04" db="EMBL/GenBank/DDBJ databases">
        <title>The genome of golden apple snail Pomacea canaliculata provides insight into stress tolerance and invasive adaptation.</title>
        <authorList>
            <person name="Liu C."/>
            <person name="Liu B."/>
            <person name="Ren Y."/>
            <person name="Zhang Y."/>
            <person name="Wang H."/>
            <person name="Li S."/>
            <person name="Jiang F."/>
            <person name="Yin L."/>
            <person name="Zhang G."/>
            <person name="Qian W."/>
            <person name="Fan W."/>
        </authorList>
    </citation>
    <scope>NUCLEOTIDE SEQUENCE [LARGE SCALE GENOMIC DNA]</scope>
    <source>
        <strain evidence="3">SZHN2017</strain>
        <tissue evidence="3">Muscle</tissue>
    </source>
</reference>
<dbReference type="STRING" id="400727.A0A2T7PPW6"/>